<dbReference type="GO" id="GO:0016020">
    <property type="term" value="C:membrane"/>
    <property type="evidence" value="ECO:0007669"/>
    <property type="project" value="TreeGrafter"/>
</dbReference>
<dbReference type="SUPFAM" id="SSF53474">
    <property type="entry name" value="alpha/beta-Hydrolases"/>
    <property type="match status" value="1"/>
</dbReference>
<dbReference type="GO" id="GO:0016787">
    <property type="term" value="F:hydrolase activity"/>
    <property type="evidence" value="ECO:0007669"/>
    <property type="project" value="UniProtKB-KW"/>
</dbReference>
<dbReference type="RefSeq" id="WP_187595674.1">
    <property type="nucleotide sequence ID" value="NZ_CP060714.1"/>
</dbReference>
<dbReference type="InterPro" id="IPR050266">
    <property type="entry name" value="AB_hydrolase_sf"/>
</dbReference>
<evidence type="ECO:0000259" key="1">
    <source>
        <dbReference type="Pfam" id="PF12697"/>
    </source>
</evidence>
<gene>
    <name evidence="2" type="ORF">H9K76_11995</name>
</gene>
<dbReference type="Proteomes" id="UP000515811">
    <property type="component" value="Chromosome"/>
</dbReference>
<dbReference type="EMBL" id="CP060714">
    <property type="protein sequence ID" value="QNN55401.1"/>
    <property type="molecule type" value="Genomic_DNA"/>
</dbReference>
<dbReference type="InterPro" id="IPR029058">
    <property type="entry name" value="AB_hydrolase_fold"/>
</dbReference>
<dbReference type="AlphaFoldDB" id="A0A7G9RIH6"/>
<dbReference type="InterPro" id="IPR000073">
    <property type="entry name" value="AB_hydrolase_1"/>
</dbReference>
<dbReference type="InterPro" id="IPR000639">
    <property type="entry name" value="Epox_hydrolase-like"/>
</dbReference>
<dbReference type="PANTHER" id="PTHR43798:SF33">
    <property type="entry name" value="HYDROLASE, PUTATIVE (AFU_ORTHOLOGUE AFUA_2G14860)-RELATED"/>
    <property type="match status" value="1"/>
</dbReference>
<dbReference type="KEGG" id="drg:H9K76_11995"/>
<dbReference type="PANTHER" id="PTHR43798">
    <property type="entry name" value="MONOACYLGLYCEROL LIPASE"/>
    <property type="match status" value="1"/>
</dbReference>
<keyword evidence="2" id="KW-0378">Hydrolase</keyword>
<name>A0A7G9RIH6_9BURK</name>
<keyword evidence="3" id="KW-1185">Reference proteome</keyword>
<dbReference type="PRINTS" id="PR00412">
    <property type="entry name" value="EPOXHYDRLASE"/>
</dbReference>
<evidence type="ECO:0000313" key="2">
    <source>
        <dbReference type="EMBL" id="QNN55401.1"/>
    </source>
</evidence>
<reference evidence="2 3" key="1">
    <citation type="submission" date="2020-08" db="EMBL/GenBank/DDBJ databases">
        <title>Genome sequence of Diaphorobacter ruginosibacter DSM 27467T.</title>
        <authorList>
            <person name="Hyun D.-W."/>
            <person name="Bae J.-W."/>
        </authorList>
    </citation>
    <scope>NUCLEOTIDE SEQUENCE [LARGE SCALE GENOMIC DNA]</scope>
    <source>
        <strain evidence="2 3">DSM 27467</strain>
    </source>
</reference>
<accession>A0A7G9RIH6</accession>
<feature type="domain" description="AB hydrolase-1" evidence="1">
    <location>
        <begin position="49"/>
        <end position="283"/>
    </location>
</feature>
<dbReference type="Pfam" id="PF12697">
    <property type="entry name" value="Abhydrolase_6"/>
    <property type="match status" value="1"/>
</dbReference>
<sequence>MSSSSSSPGIQAAIERMEAVFPQRLVALGAQRQVAWREAGDGESDFAYVCLHGISSSAASWFGVAERLLANARVLAWDAPGYGESTPLSVDAPTDADYARVLGESLAALGVRRCVLVGHSLGCLVAARWACDASALQIQIRQLVLMSPAGGYGAPAKAEQRARVMSGRVDALRDQGVSGIAAVIDQRLCAPGAPGPAREWVRWNASRMRAGGYLQAVHLLCSGDLGEASGRLTMPVHVWVGTEDVVTTPEASEAWARRLGAQYVTLAKAGHACVVEQPEKIAQMLAHLS</sequence>
<protein>
    <submittedName>
        <fullName evidence="2">Alpha/beta hydrolase</fullName>
    </submittedName>
</protein>
<organism evidence="2 3">
    <name type="scientific">Diaphorobacter ruginosibacter</name>
    <dbReference type="NCBI Taxonomy" id="1715720"/>
    <lineage>
        <taxon>Bacteria</taxon>
        <taxon>Pseudomonadati</taxon>
        <taxon>Pseudomonadota</taxon>
        <taxon>Betaproteobacteria</taxon>
        <taxon>Burkholderiales</taxon>
        <taxon>Comamonadaceae</taxon>
        <taxon>Diaphorobacter</taxon>
    </lineage>
</organism>
<proteinExistence type="predicted"/>
<evidence type="ECO:0000313" key="3">
    <source>
        <dbReference type="Proteomes" id="UP000515811"/>
    </source>
</evidence>
<dbReference type="Gene3D" id="3.40.50.1820">
    <property type="entry name" value="alpha/beta hydrolase"/>
    <property type="match status" value="1"/>
</dbReference>